<keyword evidence="4" id="KW-1185">Reference proteome</keyword>
<dbReference type="InterPro" id="IPR050902">
    <property type="entry name" value="ABC_Transporter_SBP"/>
</dbReference>
<sequence length="278" mass="31823">MRIVSLCPSNTELLAYLGLIDQLVGVDQYSDWPEEVKDLPQLGPDLSIDMDHVERLKPDLVLASLSVPGMERNIEELKKRNVPYIVLNPNSLEEIAEDLLKVGGCTNKEEEAKEVVHHYRSILSQFQQLGETISEKPRLYFEWWPKPVFSPGGPNWLTKMSELAGGQNVFSNAEEASVQCTWEDVRVLNPDVVCMAWVGVKEEKMKPEAVRKRPGWEGVKAIQEDRIFVLEESLYCRPSPRLLLGLQKLAYLLHPDIYPEPDENDPLLQKNSERLDRY</sequence>
<organism evidence="3 4">
    <name type="scientific">Pontibacillus chungwhensis</name>
    <dbReference type="NCBI Taxonomy" id="265426"/>
    <lineage>
        <taxon>Bacteria</taxon>
        <taxon>Bacillati</taxon>
        <taxon>Bacillota</taxon>
        <taxon>Bacilli</taxon>
        <taxon>Bacillales</taxon>
        <taxon>Bacillaceae</taxon>
        <taxon>Pontibacillus</taxon>
    </lineage>
</organism>
<dbReference type="Pfam" id="PF01497">
    <property type="entry name" value="Peripla_BP_2"/>
    <property type="match status" value="1"/>
</dbReference>
<dbReference type="PANTHER" id="PTHR30535:SF34">
    <property type="entry name" value="MOLYBDATE-BINDING PROTEIN MOLA"/>
    <property type="match status" value="1"/>
</dbReference>
<proteinExistence type="inferred from homology"/>
<dbReference type="InterPro" id="IPR002491">
    <property type="entry name" value="ABC_transptr_periplasmic_BD"/>
</dbReference>
<gene>
    <name evidence="3" type="ORF">QNI29_04235</name>
</gene>
<evidence type="ECO:0000313" key="3">
    <source>
        <dbReference type="EMBL" id="WIF98872.1"/>
    </source>
</evidence>
<reference evidence="3 4" key="1">
    <citation type="submission" date="2023-05" db="EMBL/GenBank/DDBJ databases">
        <title>Comparative genomics reveals the evidence of polycyclic aromatic hydrocarbons degradation in moderately halophilic genus Pontibacillus.</title>
        <authorList>
            <person name="Yang H."/>
            <person name="Qian Z."/>
        </authorList>
    </citation>
    <scope>NUCLEOTIDE SEQUENCE [LARGE SCALE GENOMIC DNA]</scope>
    <source>
        <strain evidence="4">HN14</strain>
    </source>
</reference>
<dbReference type="SUPFAM" id="SSF53807">
    <property type="entry name" value="Helical backbone' metal receptor"/>
    <property type="match status" value="1"/>
</dbReference>
<evidence type="ECO:0000313" key="4">
    <source>
        <dbReference type="Proteomes" id="UP001236652"/>
    </source>
</evidence>
<dbReference type="RefSeq" id="WP_231418638.1">
    <property type="nucleotide sequence ID" value="NZ_CP126446.1"/>
</dbReference>
<dbReference type="PROSITE" id="PS50983">
    <property type="entry name" value="FE_B12_PBP"/>
    <property type="match status" value="1"/>
</dbReference>
<protein>
    <submittedName>
        <fullName evidence="3">Cobalamin-binding protein</fullName>
    </submittedName>
</protein>
<comment type="similarity">
    <text evidence="1">Belongs to the bacterial solute-binding protein 8 family.</text>
</comment>
<accession>A0ABY8UZE1</accession>
<dbReference type="EMBL" id="CP126446">
    <property type="protein sequence ID" value="WIF98872.1"/>
    <property type="molecule type" value="Genomic_DNA"/>
</dbReference>
<evidence type="ECO:0000256" key="1">
    <source>
        <dbReference type="ARBA" id="ARBA00008814"/>
    </source>
</evidence>
<dbReference type="PANTHER" id="PTHR30535">
    <property type="entry name" value="VITAMIN B12-BINDING PROTEIN"/>
    <property type="match status" value="1"/>
</dbReference>
<feature type="domain" description="Fe/B12 periplasmic-binding" evidence="2">
    <location>
        <begin position="2"/>
        <end position="261"/>
    </location>
</feature>
<dbReference type="Proteomes" id="UP001236652">
    <property type="component" value="Chromosome"/>
</dbReference>
<name>A0ABY8UZE1_9BACI</name>
<dbReference type="CDD" id="cd01144">
    <property type="entry name" value="BtuF"/>
    <property type="match status" value="1"/>
</dbReference>
<evidence type="ECO:0000259" key="2">
    <source>
        <dbReference type="PROSITE" id="PS50983"/>
    </source>
</evidence>
<dbReference type="Gene3D" id="3.40.50.1980">
    <property type="entry name" value="Nitrogenase molybdenum iron protein domain"/>
    <property type="match status" value="2"/>
</dbReference>